<proteinExistence type="predicted"/>
<dbReference type="Proteomes" id="UP000254968">
    <property type="component" value="Unassembled WGS sequence"/>
</dbReference>
<keyword evidence="2" id="KW-1185">Reference proteome</keyword>
<name>A0A378JQ19_9GAMM</name>
<evidence type="ECO:0000313" key="1">
    <source>
        <dbReference type="EMBL" id="STX55707.1"/>
    </source>
</evidence>
<protein>
    <submittedName>
        <fullName evidence="1">Uncharacterized protein</fullName>
    </submittedName>
</protein>
<accession>A0A378JQ19</accession>
<organism evidence="1 2">
    <name type="scientific">Legionella beliardensis</name>
    <dbReference type="NCBI Taxonomy" id="91822"/>
    <lineage>
        <taxon>Bacteria</taxon>
        <taxon>Pseudomonadati</taxon>
        <taxon>Pseudomonadota</taxon>
        <taxon>Gammaproteobacteria</taxon>
        <taxon>Legionellales</taxon>
        <taxon>Legionellaceae</taxon>
        <taxon>Legionella</taxon>
    </lineage>
</organism>
<reference evidence="1 2" key="1">
    <citation type="submission" date="2018-06" db="EMBL/GenBank/DDBJ databases">
        <authorList>
            <consortium name="Pathogen Informatics"/>
            <person name="Doyle S."/>
        </authorList>
    </citation>
    <scope>NUCLEOTIDE SEQUENCE [LARGE SCALE GENOMIC DNA]</scope>
    <source>
        <strain evidence="1 2">NCTC13315</strain>
    </source>
</reference>
<dbReference type="AlphaFoldDB" id="A0A378JQ19"/>
<evidence type="ECO:0000313" key="2">
    <source>
        <dbReference type="Proteomes" id="UP000254968"/>
    </source>
</evidence>
<dbReference type="RefSeq" id="WP_115304318.1">
    <property type="nucleotide sequence ID" value="NZ_CAAAHO010000013.1"/>
</dbReference>
<gene>
    <name evidence="1" type="ORF">NCTC13315_03077</name>
</gene>
<sequence length="420" mass="48707">MGNVCAIFHERFDLLRTLTSCPKKAYLLDQFIFWWQNSKYRLKDSDAIWFMRPYEDIALAVGIGLSTLKKYIKEFTDLGLIERRSTFCAKNKNNNPNEFEVKKRTYIRITDKLLGLIKQNSNAKTLTSQPAQEGDSLSSSSQLNQIETIEKSKSIPSIYKDKNYNAFTNIISEADNVNFGKESRNKKPNKNFINDFKYEKELEGIITDEAKNQIKGMLFNIQHQHQLLISDPEQLFAEVVFAATDPKQFKNCESFKHKLNAISLILRSKRWSTPKGFYNHSHIGQLFKEKKEVKARKIQAEKLEREILGITNPQKIAEIRARLEFSDEHENRFHAPENAINRRSTPKAHDLVDKLRQINHDIHSEGCYLQMMEKDYHAGLPHANKELIDNSAIKLACLYDEQAALEKKLATYNQNRDLCA</sequence>
<dbReference type="OrthoDB" id="5652910at2"/>
<dbReference type="EMBL" id="UGNV01000005">
    <property type="protein sequence ID" value="STX55707.1"/>
    <property type="molecule type" value="Genomic_DNA"/>
</dbReference>